<dbReference type="SUPFAM" id="SSF53448">
    <property type="entry name" value="Nucleotide-diphospho-sugar transferases"/>
    <property type="match status" value="1"/>
</dbReference>
<evidence type="ECO:0000313" key="1">
    <source>
        <dbReference type="EMBL" id="MFC5453932.1"/>
    </source>
</evidence>
<reference evidence="2" key="1">
    <citation type="journal article" date="2019" name="Int. J. Syst. Evol. Microbiol.">
        <title>The Global Catalogue of Microorganisms (GCM) 10K type strain sequencing project: providing services to taxonomists for standard genome sequencing and annotation.</title>
        <authorList>
            <consortium name="The Broad Institute Genomics Platform"/>
            <consortium name="The Broad Institute Genome Sequencing Center for Infectious Disease"/>
            <person name="Wu L."/>
            <person name="Ma J."/>
        </authorList>
    </citation>
    <scope>NUCLEOTIDE SEQUENCE [LARGE SCALE GENOMIC DNA]</scope>
    <source>
        <strain evidence="2">CGMCC 4.1469</strain>
    </source>
</reference>
<evidence type="ECO:0008006" key="3">
    <source>
        <dbReference type="Google" id="ProtNLM"/>
    </source>
</evidence>
<name>A0ABW0KML5_9BACT</name>
<dbReference type="EMBL" id="JBHSMQ010000001">
    <property type="protein sequence ID" value="MFC5453932.1"/>
    <property type="molecule type" value="Genomic_DNA"/>
</dbReference>
<sequence length="294" mass="34371">MKTVDALKANTLAHQTELHIFSDGPRAGDEAKVQELRNYLTTITGFKKVHLQLQPTNNMFENTTNANMRLNENYGRSIFIEDDIVTSPYFLEFMNESLEKYESNKRVMSIGGYCPPVTFPKNYASDVFFSQIFCPWGLGMWKDRFELVNHAKTTWSRRVEPDIVNSLKYLGKDFVRRYKALCKESVTEVELAAKFDLLATVTMLKHQMFSVQPRQTMIENIGFDGSGLHCHSSDDKFFHKANAQFRPKNFTDDVSPDQRVARNMYMIWSFSKKQNLVMKSFYLLIRYLNYRLHR</sequence>
<keyword evidence="2" id="KW-1185">Reference proteome</keyword>
<gene>
    <name evidence="1" type="ORF">ACFQDI_03605</name>
</gene>
<dbReference type="Proteomes" id="UP001596052">
    <property type="component" value="Unassembled WGS sequence"/>
</dbReference>
<dbReference type="InterPro" id="IPR029044">
    <property type="entry name" value="Nucleotide-diphossugar_trans"/>
</dbReference>
<evidence type="ECO:0000313" key="2">
    <source>
        <dbReference type="Proteomes" id="UP001596052"/>
    </source>
</evidence>
<organism evidence="1 2">
    <name type="scientific">Prosthecobacter fluviatilis</name>
    <dbReference type="NCBI Taxonomy" id="445931"/>
    <lineage>
        <taxon>Bacteria</taxon>
        <taxon>Pseudomonadati</taxon>
        <taxon>Verrucomicrobiota</taxon>
        <taxon>Verrucomicrobiia</taxon>
        <taxon>Verrucomicrobiales</taxon>
        <taxon>Verrucomicrobiaceae</taxon>
        <taxon>Prosthecobacter</taxon>
    </lineage>
</organism>
<protein>
    <recommendedName>
        <fullName evidence="3">Glycosyl transferase family 2</fullName>
    </recommendedName>
</protein>
<dbReference type="Gene3D" id="3.90.550.10">
    <property type="entry name" value="Spore Coat Polysaccharide Biosynthesis Protein SpsA, Chain A"/>
    <property type="match status" value="1"/>
</dbReference>
<proteinExistence type="predicted"/>
<comment type="caution">
    <text evidence="1">The sequence shown here is derived from an EMBL/GenBank/DDBJ whole genome shotgun (WGS) entry which is preliminary data.</text>
</comment>
<accession>A0ABW0KML5</accession>